<dbReference type="Proteomes" id="UP000054805">
    <property type="component" value="Unassembled WGS sequence"/>
</dbReference>
<accession>A0A0V1H277</accession>
<sequence length="103" mass="12711">MNSGNHCYVVSNVMLQKHFYRLVYLNQDYFCRWRDMRQIFCEKIEPNCTRSEVLKIPIPLCNNVERNYYDGSYHFLYVPNKADEFDHRHLKNVMCVRKLYDYR</sequence>
<protein>
    <submittedName>
        <fullName evidence="1">Uncharacterized protein</fullName>
    </submittedName>
</protein>
<evidence type="ECO:0000313" key="3">
    <source>
        <dbReference type="EMBL" id="KRZ09217.1"/>
    </source>
</evidence>
<evidence type="ECO:0000313" key="4">
    <source>
        <dbReference type="Proteomes" id="UP000054805"/>
    </source>
</evidence>
<keyword evidence="4" id="KW-1185">Reference proteome</keyword>
<organism evidence="1 4">
    <name type="scientific">Trichinella pseudospiralis</name>
    <name type="common">Parasitic roundworm</name>
    <dbReference type="NCBI Taxonomy" id="6337"/>
    <lineage>
        <taxon>Eukaryota</taxon>
        <taxon>Metazoa</taxon>
        <taxon>Ecdysozoa</taxon>
        <taxon>Nematoda</taxon>
        <taxon>Enoplea</taxon>
        <taxon>Dorylaimia</taxon>
        <taxon>Trichinellida</taxon>
        <taxon>Trichinellidae</taxon>
        <taxon>Trichinella</taxon>
    </lineage>
</organism>
<dbReference type="EMBL" id="JYDS01000462">
    <property type="protein sequence ID" value="KRZ05517.1"/>
    <property type="molecule type" value="Genomic_DNA"/>
</dbReference>
<dbReference type="EMBL" id="JYDS01000487">
    <property type="protein sequence ID" value="KRZ04701.1"/>
    <property type="molecule type" value="Genomic_DNA"/>
</dbReference>
<name>A0A0V1H277_TRIPS</name>
<proteinExistence type="predicted"/>
<evidence type="ECO:0000313" key="1">
    <source>
        <dbReference type="EMBL" id="KRZ04701.1"/>
    </source>
</evidence>
<dbReference type="EMBL" id="JYDS01000384">
    <property type="protein sequence ID" value="KRZ09217.1"/>
    <property type="molecule type" value="Genomic_DNA"/>
</dbReference>
<reference evidence="1 4" key="1">
    <citation type="submission" date="2015-01" db="EMBL/GenBank/DDBJ databases">
        <title>Evolution of Trichinella species and genotypes.</title>
        <authorList>
            <person name="Korhonen P.K."/>
            <person name="Edoardo P."/>
            <person name="Giuseppe L.R."/>
            <person name="Gasser R.B."/>
        </authorList>
    </citation>
    <scope>NUCLEOTIDE SEQUENCE [LARGE SCALE GENOMIC DNA]</scope>
    <source>
        <strain evidence="1">ISS588</strain>
    </source>
</reference>
<dbReference type="AlphaFoldDB" id="A0A0V1H277"/>
<gene>
    <name evidence="3" type="ORF">T4B_1241</name>
    <name evidence="2" type="ORF">T4B_6923</name>
    <name evidence="1" type="ORF">T4B_9145</name>
</gene>
<comment type="caution">
    <text evidence="1">The sequence shown here is derived from an EMBL/GenBank/DDBJ whole genome shotgun (WGS) entry which is preliminary data.</text>
</comment>
<evidence type="ECO:0000313" key="2">
    <source>
        <dbReference type="EMBL" id="KRZ05517.1"/>
    </source>
</evidence>